<feature type="domain" description="Type II secretion system protein GspB C-terminal" evidence="3">
    <location>
        <begin position="296"/>
        <end position="355"/>
    </location>
</feature>
<dbReference type="AlphaFoldDB" id="B0TIP8"/>
<dbReference type="eggNOG" id="COG3267">
    <property type="taxonomic scope" value="Bacteria"/>
</dbReference>
<keyword evidence="2" id="KW-0812">Transmembrane</keyword>
<feature type="region of interest" description="Disordered" evidence="1">
    <location>
        <begin position="101"/>
        <end position="120"/>
    </location>
</feature>
<feature type="compositionally biased region" description="Low complexity" evidence="1">
    <location>
        <begin position="178"/>
        <end position="187"/>
    </location>
</feature>
<dbReference type="GO" id="GO:0015627">
    <property type="term" value="C:type II protein secretion system complex"/>
    <property type="evidence" value="ECO:0007669"/>
    <property type="project" value="InterPro"/>
</dbReference>
<reference evidence="4" key="1">
    <citation type="submission" date="2008-01" db="EMBL/GenBank/DDBJ databases">
        <title>Complete sequence of Shewanella halifaxensis HAW-EB4.</title>
        <authorList>
            <consortium name="US DOE Joint Genome Institute"/>
            <person name="Copeland A."/>
            <person name="Lucas S."/>
            <person name="Lapidus A."/>
            <person name="Glavina del Rio T."/>
            <person name="Dalin E."/>
            <person name="Tice H."/>
            <person name="Bruce D."/>
            <person name="Goodwin L."/>
            <person name="Pitluck S."/>
            <person name="Sims D."/>
            <person name="Brettin T."/>
            <person name="Detter J.C."/>
            <person name="Han C."/>
            <person name="Kuske C.R."/>
            <person name="Schmutz J."/>
            <person name="Larimer F."/>
            <person name="Land M."/>
            <person name="Hauser L."/>
            <person name="Kyrpides N."/>
            <person name="Kim E."/>
            <person name="Zhao J.-S."/>
            <person name="Richardson P."/>
        </authorList>
    </citation>
    <scope>NUCLEOTIDE SEQUENCE [LARGE SCALE GENOMIC DNA]</scope>
    <source>
        <strain evidence="4">HAW-EB4</strain>
    </source>
</reference>
<feature type="compositionally biased region" description="Polar residues" evidence="1">
    <location>
        <begin position="101"/>
        <end position="119"/>
    </location>
</feature>
<feature type="region of interest" description="Disordered" evidence="1">
    <location>
        <begin position="262"/>
        <end position="282"/>
    </location>
</feature>
<dbReference type="HOGENOM" id="CLU_752046_0_0_6"/>
<protein>
    <submittedName>
        <fullName evidence="4">General secretion pathway protein B</fullName>
    </submittedName>
</protein>
<evidence type="ECO:0000256" key="2">
    <source>
        <dbReference type="SAM" id="Phobius"/>
    </source>
</evidence>
<name>B0TIP8_SHEHH</name>
<proteinExistence type="predicted"/>
<evidence type="ECO:0000259" key="3">
    <source>
        <dbReference type="Pfam" id="PF16537"/>
    </source>
</evidence>
<dbReference type="Pfam" id="PF16537">
    <property type="entry name" value="T2SSB"/>
    <property type="match status" value="1"/>
</dbReference>
<dbReference type="InterPro" id="IPR032389">
    <property type="entry name" value="GspB_C"/>
</dbReference>
<dbReference type="EMBL" id="CP000931">
    <property type="protein sequence ID" value="ABZ75593.1"/>
    <property type="molecule type" value="Genomic_DNA"/>
</dbReference>
<feature type="region of interest" description="Disordered" evidence="1">
    <location>
        <begin position="178"/>
        <end position="199"/>
    </location>
</feature>
<keyword evidence="2" id="KW-1133">Transmembrane helix</keyword>
<evidence type="ECO:0000313" key="4">
    <source>
        <dbReference type="EMBL" id="ABZ75593.1"/>
    </source>
</evidence>
<gene>
    <name evidence="4" type="ordered locus">Shal_1019</name>
</gene>
<feature type="compositionally biased region" description="Polar residues" evidence="1">
    <location>
        <begin position="188"/>
        <end position="197"/>
    </location>
</feature>
<feature type="transmembrane region" description="Helical" evidence="2">
    <location>
        <begin position="43"/>
        <end position="65"/>
    </location>
</feature>
<dbReference type="OrthoDB" id="5432325at2"/>
<dbReference type="KEGG" id="shl:Shal_1019"/>
<keyword evidence="2" id="KW-0472">Membrane</keyword>
<organism evidence="4 5">
    <name type="scientific">Shewanella halifaxensis (strain HAW-EB4)</name>
    <dbReference type="NCBI Taxonomy" id="458817"/>
    <lineage>
        <taxon>Bacteria</taxon>
        <taxon>Pseudomonadati</taxon>
        <taxon>Pseudomonadota</taxon>
        <taxon>Gammaproteobacteria</taxon>
        <taxon>Alteromonadales</taxon>
        <taxon>Shewanellaceae</taxon>
        <taxon>Shewanella</taxon>
    </lineage>
</organism>
<evidence type="ECO:0000313" key="5">
    <source>
        <dbReference type="Proteomes" id="UP000001317"/>
    </source>
</evidence>
<sequence>MSILLDAVTRDKQQSQSITHDVVLTPRAQYKAKQGRGKGLKHAAIFVSLLLLMILSAWLLSQALYPESAVNNGLGETASVNSKSHSTSNIQELGKLELAKQESTQPVGHQEVDSASTPESVPEIRLAGKVALPIAQPLAVTQLKGVTASVLPTNNVAAEEPSGDLMAALLKAQQSVEQASESVSNQSINQGTDQAPDQSEPIILGANSNQRGDELLESLKYQVEYAANDVGLERAESAANNNNLLAVFEAALKDVERENSVATPVTEEKLDPIPTTPKSDAIPKYGQLPAGLQLQVPEFNINAHVYSSVPENRWLNVDGAELQEGDSIQGKLTIVEIRPRDVVLAVQGTEFKVPAI</sequence>
<dbReference type="STRING" id="458817.Shal_1019"/>
<accession>B0TIP8</accession>
<evidence type="ECO:0000256" key="1">
    <source>
        <dbReference type="SAM" id="MobiDB-lite"/>
    </source>
</evidence>
<keyword evidence="5" id="KW-1185">Reference proteome</keyword>
<dbReference type="Proteomes" id="UP000001317">
    <property type="component" value="Chromosome"/>
</dbReference>
<dbReference type="RefSeq" id="WP_012276141.1">
    <property type="nucleotide sequence ID" value="NC_010334.1"/>
</dbReference>